<evidence type="ECO:0000313" key="2">
    <source>
        <dbReference type="EMBL" id="CAB4146075.1"/>
    </source>
</evidence>
<gene>
    <name evidence="6" type="ORF">UFOVP1031_55</name>
    <name evidence="7" type="ORF">UFOVP1172_80</name>
    <name evidence="8" type="ORF">UFOVP1240_142</name>
    <name evidence="9" type="ORF">UFOVP1486_42</name>
    <name evidence="11" type="ORF">UFOVP1578_127</name>
    <name evidence="10" type="ORF">UFOVP1630_119</name>
    <name evidence="1" type="ORF">UFOVP288_2</name>
    <name evidence="2" type="ORF">UFOVP483_37</name>
    <name evidence="3" type="ORF">UFOVP573_113</name>
    <name evidence="4" type="ORF">UFOVP769_2</name>
    <name evidence="5" type="ORF">UFOVP962_127</name>
</gene>
<evidence type="ECO:0000313" key="8">
    <source>
        <dbReference type="EMBL" id="CAB4192066.1"/>
    </source>
</evidence>
<dbReference type="EMBL" id="LR796917">
    <property type="protein sequence ID" value="CAB4175161.1"/>
    <property type="molecule type" value="Genomic_DNA"/>
</dbReference>
<dbReference type="EMBL" id="LR798423">
    <property type="protein sequence ID" value="CAB5230811.1"/>
    <property type="molecule type" value="Genomic_DNA"/>
</dbReference>
<dbReference type="EMBL" id="LR796461">
    <property type="protein sequence ID" value="CAB4146075.1"/>
    <property type="molecule type" value="Genomic_DNA"/>
</dbReference>
<evidence type="ECO:0000313" key="6">
    <source>
        <dbReference type="EMBL" id="CAB4179296.1"/>
    </source>
</evidence>
<dbReference type="EMBL" id="LR796548">
    <property type="protein sequence ID" value="CAB4151021.1"/>
    <property type="molecule type" value="Genomic_DNA"/>
</dbReference>
<sequence length="55" mass="6099">MKKLLKEMHDLTWTLAGSFMVFITLSGPTLNSAIKITVIAAVIHLVGQMIKKDDE</sequence>
<evidence type="ECO:0000313" key="11">
    <source>
        <dbReference type="EMBL" id="CAB5230811.1"/>
    </source>
</evidence>
<dbReference type="EMBL" id="LR796709">
    <property type="protein sequence ID" value="CAB4160549.1"/>
    <property type="molecule type" value="Genomic_DNA"/>
</dbReference>
<dbReference type="EMBL" id="LR797492">
    <property type="protein sequence ID" value="CAB4220190.1"/>
    <property type="molecule type" value="Genomic_DNA"/>
</dbReference>
<evidence type="ECO:0000313" key="4">
    <source>
        <dbReference type="EMBL" id="CAB4160549.1"/>
    </source>
</evidence>
<dbReference type="EMBL" id="LR796980">
    <property type="protein sequence ID" value="CAB4179296.1"/>
    <property type="molecule type" value="Genomic_DNA"/>
</dbReference>
<evidence type="ECO:0000313" key="10">
    <source>
        <dbReference type="EMBL" id="CAB4220190.1"/>
    </source>
</evidence>
<evidence type="ECO:0000313" key="7">
    <source>
        <dbReference type="EMBL" id="CAB4188741.1"/>
    </source>
</evidence>
<name>A0A6J7XI26_9CAUD</name>
<reference evidence="11" key="1">
    <citation type="submission" date="2020-05" db="EMBL/GenBank/DDBJ databases">
        <authorList>
            <person name="Chiriac C."/>
            <person name="Salcher M."/>
            <person name="Ghai R."/>
            <person name="Kavagutti S V."/>
        </authorList>
    </citation>
    <scope>NUCLEOTIDE SEQUENCE</scope>
</reference>
<dbReference type="EMBL" id="LR797130">
    <property type="protein sequence ID" value="CAB4188741.1"/>
    <property type="molecule type" value="Genomic_DNA"/>
</dbReference>
<evidence type="ECO:0000313" key="9">
    <source>
        <dbReference type="EMBL" id="CAB4216008.1"/>
    </source>
</evidence>
<evidence type="ECO:0000313" key="3">
    <source>
        <dbReference type="EMBL" id="CAB4151021.1"/>
    </source>
</evidence>
<protein>
    <submittedName>
        <fullName evidence="11">Uncharacterized protein</fullName>
    </submittedName>
</protein>
<dbReference type="EMBL" id="LR796305">
    <property type="protein sequence ID" value="CAB4135600.1"/>
    <property type="molecule type" value="Genomic_DNA"/>
</dbReference>
<dbReference type="EMBL" id="LR797180">
    <property type="protein sequence ID" value="CAB4192066.1"/>
    <property type="molecule type" value="Genomic_DNA"/>
</dbReference>
<evidence type="ECO:0000313" key="5">
    <source>
        <dbReference type="EMBL" id="CAB4175161.1"/>
    </source>
</evidence>
<evidence type="ECO:0000313" key="1">
    <source>
        <dbReference type="EMBL" id="CAB4135600.1"/>
    </source>
</evidence>
<dbReference type="EMBL" id="LR797434">
    <property type="protein sequence ID" value="CAB4216008.1"/>
    <property type="molecule type" value="Genomic_DNA"/>
</dbReference>
<accession>A0A6J7XI26</accession>
<organism evidence="11">
    <name type="scientific">uncultured Caudovirales phage</name>
    <dbReference type="NCBI Taxonomy" id="2100421"/>
    <lineage>
        <taxon>Viruses</taxon>
        <taxon>Duplodnaviria</taxon>
        <taxon>Heunggongvirae</taxon>
        <taxon>Uroviricota</taxon>
        <taxon>Caudoviricetes</taxon>
        <taxon>Peduoviridae</taxon>
        <taxon>Maltschvirus</taxon>
        <taxon>Maltschvirus maltsch</taxon>
    </lineage>
</organism>
<proteinExistence type="predicted"/>